<dbReference type="InterPro" id="IPR036522">
    <property type="entry name" value="MoaC_sf"/>
</dbReference>
<comment type="caution">
    <text evidence="7">The sequence shown here is derived from an EMBL/GenBank/DDBJ whole genome shotgun (WGS) entry which is preliminary data.</text>
</comment>
<evidence type="ECO:0000256" key="5">
    <source>
        <dbReference type="ARBA" id="ARBA00023239"/>
    </source>
</evidence>
<evidence type="ECO:0000256" key="4">
    <source>
        <dbReference type="ARBA" id="ARBA00023150"/>
    </source>
</evidence>
<dbReference type="OrthoDB" id="429626at2759"/>
<dbReference type="AlphaFoldDB" id="A0A9W9YM90"/>
<dbReference type="NCBIfam" id="NF006870">
    <property type="entry name" value="PRK09364.1"/>
    <property type="match status" value="1"/>
</dbReference>
<evidence type="ECO:0000313" key="7">
    <source>
        <dbReference type="EMBL" id="KAJ7357860.1"/>
    </source>
</evidence>
<keyword evidence="5" id="KW-0456">Lyase</keyword>
<dbReference type="CDD" id="cd01420">
    <property type="entry name" value="MoaC_PE"/>
    <property type="match status" value="1"/>
</dbReference>
<organism evidence="7 8">
    <name type="scientific">Desmophyllum pertusum</name>
    <dbReference type="NCBI Taxonomy" id="174260"/>
    <lineage>
        <taxon>Eukaryota</taxon>
        <taxon>Metazoa</taxon>
        <taxon>Cnidaria</taxon>
        <taxon>Anthozoa</taxon>
        <taxon>Hexacorallia</taxon>
        <taxon>Scleractinia</taxon>
        <taxon>Caryophylliina</taxon>
        <taxon>Caryophylliidae</taxon>
        <taxon>Desmophyllum</taxon>
    </lineage>
</organism>
<name>A0A9W9YM90_9CNID</name>
<gene>
    <name evidence="7" type="primary">MOCS1_3</name>
    <name evidence="7" type="ORF">OS493_022678</name>
</gene>
<dbReference type="SUPFAM" id="SSF55040">
    <property type="entry name" value="Molybdenum cofactor biosynthesis protein C, MoaC"/>
    <property type="match status" value="1"/>
</dbReference>
<accession>A0A9W9YM90</accession>
<comment type="pathway">
    <text evidence="2">Cofactor biosynthesis; molybdopterin biosynthesis.</text>
</comment>
<dbReference type="EC" id="4.6.1.17" evidence="3"/>
<evidence type="ECO:0000256" key="2">
    <source>
        <dbReference type="ARBA" id="ARBA00005046"/>
    </source>
</evidence>
<dbReference type="InterPro" id="IPR002820">
    <property type="entry name" value="Mopterin_CF_biosynth-C_dom"/>
</dbReference>
<reference evidence="7" key="1">
    <citation type="submission" date="2023-01" db="EMBL/GenBank/DDBJ databases">
        <title>Genome assembly of the deep-sea coral Lophelia pertusa.</title>
        <authorList>
            <person name="Herrera S."/>
            <person name="Cordes E."/>
        </authorList>
    </citation>
    <scope>NUCLEOTIDE SEQUENCE</scope>
    <source>
        <strain evidence="7">USNM1676648</strain>
        <tissue evidence="7">Polyp</tissue>
    </source>
</reference>
<sequence length="144" mass="15367">MVNVGAKKDSNRLAVATAMVYLGPEAFHLVKENKIRKGDVLTVAQLAGIMASKLTPNLIPLCHNIHITHAEVNLELDESKFAVRITGSVNCVGRTGVEMESLTAVTVAALTVYDMCKAVSRDIVISDIKLVKKTGGKSGDYVAS</sequence>
<dbReference type="GO" id="GO:0061799">
    <property type="term" value="F:cyclic pyranopterin monophosphate synthase activity"/>
    <property type="evidence" value="ECO:0007669"/>
    <property type="project" value="UniProtKB-EC"/>
</dbReference>
<keyword evidence="4" id="KW-0501">Molybdenum cofactor biosynthesis</keyword>
<evidence type="ECO:0000256" key="3">
    <source>
        <dbReference type="ARBA" id="ARBA00012575"/>
    </source>
</evidence>
<dbReference type="NCBIfam" id="TIGR00581">
    <property type="entry name" value="moaC"/>
    <property type="match status" value="1"/>
</dbReference>
<proteinExistence type="predicted"/>
<dbReference type="InterPro" id="IPR050105">
    <property type="entry name" value="MoCo_biosynth_MoaA/MoaC"/>
</dbReference>
<dbReference type="PANTHER" id="PTHR22960:SF0">
    <property type="entry name" value="MOLYBDENUM COFACTOR BIOSYNTHESIS PROTEIN 1"/>
    <property type="match status" value="1"/>
</dbReference>
<evidence type="ECO:0000256" key="1">
    <source>
        <dbReference type="ARBA" id="ARBA00001637"/>
    </source>
</evidence>
<dbReference type="GO" id="GO:0006777">
    <property type="term" value="P:Mo-molybdopterin cofactor biosynthetic process"/>
    <property type="evidence" value="ECO:0007669"/>
    <property type="project" value="UniProtKB-KW"/>
</dbReference>
<dbReference type="Pfam" id="PF01967">
    <property type="entry name" value="MoaC"/>
    <property type="match status" value="1"/>
</dbReference>
<dbReference type="GO" id="GO:0061798">
    <property type="term" value="F:GTP 3',8'-cyclase activity"/>
    <property type="evidence" value="ECO:0007669"/>
    <property type="project" value="TreeGrafter"/>
</dbReference>
<evidence type="ECO:0000313" key="8">
    <source>
        <dbReference type="Proteomes" id="UP001163046"/>
    </source>
</evidence>
<dbReference type="Proteomes" id="UP001163046">
    <property type="component" value="Unassembled WGS sequence"/>
</dbReference>
<feature type="domain" description="Molybdopterin cofactor biosynthesis C (MoaC)" evidence="6">
    <location>
        <begin position="1"/>
        <end position="136"/>
    </location>
</feature>
<protein>
    <recommendedName>
        <fullName evidence="3">cyclic pyranopterin monophosphate synthase</fullName>
        <ecNumber evidence="3">4.6.1.17</ecNumber>
    </recommendedName>
</protein>
<keyword evidence="8" id="KW-1185">Reference proteome</keyword>
<dbReference type="EMBL" id="MU827317">
    <property type="protein sequence ID" value="KAJ7357860.1"/>
    <property type="molecule type" value="Genomic_DNA"/>
</dbReference>
<comment type="catalytic activity">
    <reaction evidence="1">
        <text>(8S)-3',8-cyclo-7,8-dihydroguanosine 5'-triphosphate = cyclic pyranopterin phosphate + diphosphate</text>
        <dbReference type="Rhea" id="RHEA:49580"/>
        <dbReference type="ChEBI" id="CHEBI:33019"/>
        <dbReference type="ChEBI" id="CHEBI:59648"/>
        <dbReference type="ChEBI" id="CHEBI:131766"/>
        <dbReference type="EC" id="4.6.1.17"/>
    </reaction>
</comment>
<dbReference type="Gene3D" id="3.30.70.640">
    <property type="entry name" value="Molybdopterin cofactor biosynthesis C (MoaC) domain"/>
    <property type="match status" value="1"/>
</dbReference>
<evidence type="ECO:0000259" key="6">
    <source>
        <dbReference type="Pfam" id="PF01967"/>
    </source>
</evidence>
<dbReference type="InterPro" id="IPR023045">
    <property type="entry name" value="MoaC"/>
</dbReference>
<dbReference type="PANTHER" id="PTHR22960">
    <property type="entry name" value="MOLYBDOPTERIN COFACTOR SYNTHESIS PROTEIN A"/>
    <property type="match status" value="1"/>
</dbReference>
<dbReference type="InterPro" id="IPR047594">
    <property type="entry name" value="MoaC_bact/euk"/>
</dbReference>